<dbReference type="Pfam" id="PF00613">
    <property type="entry name" value="PI3Ka"/>
    <property type="match status" value="1"/>
</dbReference>
<dbReference type="GO" id="GO:0005886">
    <property type="term" value="C:plasma membrane"/>
    <property type="evidence" value="ECO:0007669"/>
    <property type="project" value="UniProtKB-SubCell"/>
</dbReference>
<feature type="site" description="Transition state stabilizer" evidence="30">
    <location>
        <position position="1393"/>
    </location>
</feature>
<reference evidence="37" key="1">
    <citation type="submission" date="2022-07" db="EMBL/GenBank/DDBJ databases">
        <authorList>
            <person name="Trinca V."/>
            <person name="Uliana J.V.C."/>
            <person name="Torres T.T."/>
            <person name="Ward R.J."/>
            <person name="Monesi N."/>
        </authorList>
    </citation>
    <scope>NUCLEOTIDE SEQUENCE</scope>
    <source>
        <strain evidence="37">HSMRA1968</strain>
        <tissue evidence="37">Whole embryos</tissue>
    </source>
</reference>
<keyword evidence="20" id="KW-0482">Metalloprotease</keyword>
<dbReference type="Gene3D" id="2.60.40.1910">
    <property type="match status" value="1"/>
</dbReference>
<dbReference type="GO" id="GO:0008270">
    <property type="term" value="F:zinc ion binding"/>
    <property type="evidence" value="ECO:0007669"/>
    <property type="project" value="InterPro"/>
</dbReference>
<evidence type="ECO:0000256" key="12">
    <source>
        <dbReference type="ARBA" id="ARBA00022679"/>
    </source>
</evidence>
<dbReference type="GO" id="GO:0016303">
    <property type="term" value="F:1-phosphatidylinositol-3-kinase activity"/>
    <property type="evidence" value="ECO:0007669"/>
    <property type="project" value="UniProtKB-EC"/>
</dbReference>
<dbReference type="CDD" id="cd08397">
    <property type="entry name" value="C2_PI3K_class_III"/>
    <property type="match status" value="1"/>
</dbReference>
<gene>
    <name evidence="37" type="primary">Pik3c3</name>
    <name evidence="37" type="ORF">Bhyg_13252</name>
</gene>
<dbReference type="InterPro" id="IPR002420">
    <property type="entry name" value="PI3K-type_C2_dom"/>
</dbReference>
<dbReference type="PRINTS" id="PR00756">
    <property type="entry name" value="ALADIPTASE"/>
</dbReference>
<evidence type="ECO:0000256" key="8">
    <source>
        <dbReference type="ARBA" id="ARBA00022438"/>
    </source>
</evidence>
<dbReference type="Pfam" id="PF01433">
    <property type="entry name" value="Peptidase_M1"/>
    <property type="match status" value="1"/>
</dbReference>
<dbReference type="InterPro" id="IPR034016">
    <property type="entry name" value="M1_APN-typ"/>
</dbReference>
<dbReference type="GO" id="GO:0005737">
    <property type="term" value="C:cytoplasm"/>
    <property type="evidence" value="ECO:0007669"/>
    <property type="project" value="TreeGrafter"/>
</dbReference>
<evidence type="ECO:0000256" key="21">
    <source>
        <dbReference type="ARBA" id="ARBA00023136"/>
    </source>
</evidence>
<evidence type="ECO:0000256" key="14">
    <source>
        <dbReference type="ARBA" id="ARBA00022729"/>
    </source>
</evidence>
<comment type="subcellular location">
    <subcellularLocation>
        <location evidence="2">Cell membrane</location>
        <topology evidence="2">Lipid-anchor</topology>
        <topology evidence="2">GPI-anchor</topology>
    </subcellularLocation>
</comment>
<comment type="caution">
    <text evidence="37">The sequence shown here is derived from an EMBL/GenBank/DDBJ whole genome shotgun (WGS) entry which is preliminary data.</text>
</comment>
<dbReference type="Gene3D" id="1.10.390.10">
    <property type="entry name" value="Neutral Protease Domain 2"/>
    <property type="match status" value="1"/>
</dbReference>
<keyword evidence="10" id="KW-0336">GPI-anchor</keyword>
<dbReference type="GO" id="GO:0005524">
    <property type="term" value="F:ATP binding"/>
    <property type="evidence" value="ECO:0007669"/>
    <property type="project" value="UniProtKB-KW"/>
</dbReference>
<evidence type="ECO:0000256" key="31">
    <source>
        <dbReference type="PROSITE-ProRule" id="PRU00880"/>
    </source>
</evidence>
<organism evidence="37 38">
    <name type="scientific">Pseudolycoriella hygida</name>
    <dbReference type="NCBI Taxonomy" id="35572"/>
    <lineage>
        <taxon>Eukaryota</taxon>
        <taxon>Metazoa</taxon>
        <taxon>Ecdysozoa</taxon>
        <taxon>Arthropoda</taxon>
        <taxon>Hexapoda</taxon>
        <taxon>Insecta</taxon>
        <taxon>Pterygota</taxon>
        <taxon>Neoptera</taxon>
        <taxon>Endopterygota</taxon>
        <taxon>Diptera</taxon>
        <taxon>Nematocera</taxon>
        <taxon>Sciaroidea</taxon>
        <taxon>Sciaridae</taxon>
        <taxon>Pseudolycoriella</taxon>
    </lineage>
</organism>
<proteinExistence type="inferred from homology"/>
<dbReference type="FunFam" id="2.60.40.1910:FF:000008">
    <property type="entry name" value="Aminopeptidase"/>
    <property type="match status" value="1"/>
</dbReference>
<evidence type="ECO:0000256" key="4">
    <source>
        <dbReference type="ARBA" id="ARBA00012073"/>
    </source>
</evidence>
<keyword evidence="22" id="KW-1015">Disulfide bond</keyword>
<dbReference type="GO" id="GO:0098552">
    <property type="term" value="C:side of membrane"/>
    <property type="evidence" value="ECO:0007669"/>
    <property type="project" value="UniProtKB-KW"/>
</dbReference>
<dbReference type="FunFam" id="1.10.1070.11:FF:000002">
    <property type="entry name" value="Phosphatidylinositol 3-kinase catalytic subunit type 3"/>
    <property type="match status" value="1"/>
</dbReference>
<dbReference type="PROSITE" id="PS00916">
    <property type="entry name" value="PI3_4_KINASE_2"/>
    <property type="match status" value="1"/>
</dbReference>
<dbReference type="Gene3D" id="3.30.1010.10">
    <property type="entry name" value="Phosphatidylinositol 3-kinase Catalytic Subunit, Chain A, domain 4"/>
    <property type="match status" value="1"/>
</dbReference>
<comment type="cofactor">
    <cofactor evidence="29">
        <name>Zn(2+)</name>
        <dbReference type="ChEBI" id="CHEBI:29105"/>
    </cofactor>
    <text evidence="29">Binds 1 zinc ion per subunit.</text>
</comment>
<dbReference type="InterPro" id="IPR018936">
    <property type="entry name" value="PI3/4_kinase_CS"/>
</dbReference>
<dbReference type="InterPro" id="IPR057756">
    <property type="entry name" value="PI3-kinase_type3/VPS34_cat"/>
</dbReference>
<dbReference type="InterPro" id="IPR050344">
    <property type="entry name" value="Peptidase_M1_aminopeptidases"/>
</dbReference>
<dbReference type="GO" id="GO:0042277">
    <property type="term" value="F:peptide binding"/>
    <property type="evidence" value="ECO:0007669"/>
    <property type="project" value="TreeGrafter"/>
</dbReference>
<evidence type="ECO:0000259" key="34">
    <source>
        <dbReference type="PROSITE" id="PS50290"/>
    </source>
</evidence>
<dbReference type="FunFam" id="3.30.1010.10:FF:000002">
    <property type="entry name" value="Phosphatidylinositol 3-kinase catalytic subunit type 3"/>
    <property type="match status" value="1"/>
</dbReference>
<evidence type="ECO:0000256" key="20">
    <source>
        <dbReference type="ARBA" id="ARBA00023049"/>
    </source>
</evidence>
<dbReference type="SMART" id="SM00142">
    <property type="entry name" value="PI3K_C2"/>
    <property type="match status" value="1"/>
</dbReference>
<keyword evidence="23" id="KW-0325">Glycoprotein</keyword>
<dbReference type="OrthoDB" id="67688at2759"/>
<name>A0A9Q0RUI4_9DIPT</name>
<dbReference type="Gene3D" id="2.60.40.1730">
    <property type="entry name" value="tricorn interacting facor f3 domain"/>
    <property type="match status" value="1"/>
</dbReference>
<dbReference type="FunFam" id="2.60.40.1730:FF:000013">
    <property type="entry name" value="Aminopeptidase"/>
    <property type="match status" value="1"/>
</dbReference>
<evidence type="ECO:0000256" key="5">
    <source>
        <dbReference type="ARBA" id="ARBA00012564"/>
    </source>
</evidence>
<dbReference type="CDD" id="cd09601">
    <property type="entry name" value="M1_APN-Q_like"/>
    <property type="match status" value="1"/>
</dbReference>
<feature type="transmembrane region" description="Helical" evidence="33">
    <location>
        <begin position="1872"/>
        <end position="1893"/>
    </location>
</feature>
<dbReference type="InterPro" id="IPR016024">
    <property type="entry name" value="ARM-type_fold"/>
</dbReference>
<dbReference type="CDD" id="cd00896">
    <property type="entry name" value="PI3Kc_III"/>
    <property type="match status" value="1"/>
</dbReference>
<evidence type="ECO:0000256" key="17">
    <source>
        <dbReference type="ARBA" id="ARBA00022801"/>
    </source>
</evidence>
<dbReference type="InterPro" id="IPR024571">
    <property type="entry name" value="ERAP1-like_C_dom"/>
</dbReference>
<comment type="similarity">
    <text evidence="3">Belongs to the peptidase M1 family.</text>
</comment>
<evidence type="ECO:0000313" key="37">
    <source>
        <dbReference type="EMBL" id="KAJ6634675.1"/>
    </source>
</evidence>
<feature type="transmembrane region" description="Helical" evidence="33">
    <location>
        <begin position="271"/>
        <end position="292"/>
    </location>
</feature>
<evidence type="ECO:0000256" key="23">
    <source>
        <dbReference type="ARBA" id="ARBA00023180"/>
    </source>
</evidence>
<evidence type="ECO:0000256" key="32">
    <source>
        <dbReference type="SAM" id="MobiDB-lite"/>
    </source>
</evidence>
<evidence type="ECO:0000256" key="6">
    <source>
        <dbReference type="ARBA" id="ARBA00015611"/>
    </source>
</evidence>
<dbReference type="EC" id="3.4.11.2" evidence="5"/>
<dbReference type="GO" id="GO:0016285">
    <property type="term" value="F:alanyl aminopeptidase activity"/>
    <property type="evidence" value="ECO:0007669"/>
    <property type="project" value="UniProtKB-EC"/>
</dbReference>
<dbReference type="Gene3D" id="2.60.40.150">
    <property type="entry name" value="C2 domain"/>
    <property type="match status" value="1"/>
</dbReference>
<feature type="compositionally biased region" description="Polar residues" evidence="32">
    <location>
        <begin position="467"/>
        <end position="484"/>
    </location>
</feature>
<keyword evidence="24" id="KW-0449">Lipoprotein</keyword>
<dbReference type="SUPFAM" id="SSF56112">
    <property type="entry name" value="Protein kinase-like (PK-like)"/>
    <property type="match status" value="1"/>
</dbReference>
<evidence type="ECO:0000256" key="27">
    <source>
        <dbReference type="ARBA" id="ARBA00042613"/>
    </source>
</evidence>
<dbReference type="GO" id="GO:0006914">
    <property type="term" value="P:autophagy"/>
    <property type="evidence" value="ECO:0007669"/>
    <property type="project" value="UniProtKB-ARBA"/>
</dbReference>
<dbReference type="Gene3D" id="1.10.1070.11">
    <property type="entry name" value="Phosphatidylinositol 3-/4-kinase, catalytic domain"/>
    <property type="match status" value="1"/>
</dbReference>
<dbReference type="GO" id="GO:0006508">
    <property type="term" value="P:proteolysis"/>
    <property type="evidence" value="ECO:0007669"/>
    <property type="project" value="UniProtKB-KW"/>
</dbReference>
<dbReference type="FunFam" id="1.10.390.10:FF:000013">
    <property type="entry name" value="Aminopeptidase N"/>
    <property type="match status" value="1"/>
</dbReference>
<dbReference type="SMART" id="SM00145">
    <property type="entry name" value="PI3Ka"/>
    <property type="match status" value="1"/>
</dbReference>
<evidence type="ECO:0000256" key="28">
    <source>
        <dbReference type="PIRSR" id="PIRSR634016-1"/>
    </source>
</evidence>
<evidence type="ECO:0000256" key="25">
    <source>
        <dbReference type="ARBA" id="ARBA00023985"/>
    </source>
</evidence>
<evidence type="ECO:0000256" key="19">
    <source>
        <dbReference type="ARBA" id="ARBA00022840"/>
    </source>
</evidence>
<dbReference type="Gene3D" id="1.25.40.70">
    <property type="entry name" value="Phosphatidylinositol 3-kinase, accessory domain (PIK)"/>
    <property type="match status" value="1"/>
</dbReference>
<feature type="binding site" evidence="29">
    <location>
        <position position="1310"/>
    </location>
    <ligand>
        <name>Zn(2+)</name>
        <dbReference type="ChEBI" id="CHEBI:29105"/>
        <note>catalytic</note>
    </ligand>
</feature>
<evidence type="ECO:0000256" key="16">
    <source>
        <dbReference type="ARBA" id="ARBA00022777"/>
    </source>
</evidence>
<keyword evidence="33" id="KW-0812">Transmembrane</keyword>
<dbReference type="Pfam" id="PF00454">
    <property type="entry name" value="PI3_PI4_kinase"/>
    <property type="match status" value="1"/>
</dbReference>
<keyword evidence="21 33" id="KW-0472">Membrane</keyword>
<protein>
    <recommendedName>
        <fullName evidence="6">Aminopeptidase N</fullName>
        <ecNumber evidence="4">2.7.1.137</ecNumber>
        <ecNumber evidence="5">3.4.11.2</ecNumber>
    </recommendedName>
    <alternativeName>
        <fullName evidence="27">Microsomal aminopeptidase</fullName>
    </alternativeName>
    <alternativeName>
        <fullName evidence="7">Phosphatidylinositol 3-kinase catalytic subunit type 3</fullName>
    </alternativeName>
    <alternativeName>
        <fullName evidence="26">Phosphoinositide-3-kinase class 3</fullName>
    </alternativeName>
</protein>
<dbReference type="SMART" id="SM00146">
    <property type="entry name" value="PI3Kc"/>
    <property type="match status" value="1"/>
</dbReference>
<evidence type="ECO:0000259" key="36">
    <source>
        <dbReference type="PROSITE" id="PS51547"/>
    </source>
</evidence>
<keyword evidence="33" id="KW-1133">Transmembrane helix</keyword>
<dbReference type="PROSITE" id="PS51545">
    <property type="entry name" value="PIK_HELICAL"/>
    <property type="match status" value="1"/>
</dbReference>
<dbReference type="PROSITE" id="PS00915">
    <property type="entry name" value="PI3_4_KINASE_1"/>
    <property type="match status" value="1"/>
</dbReference>
<dbReference type="InterPro" id="IPR001263">
    <property type="entry name" value="PI3K_accessory_dom"/>
</dbReference>
<keyword evidence="38" id="KW-1185">Reference proteome</keyword>
<keyword evidence="19" id="KW-0067">ATP-binding</keyword>
<keyword evidence="13 29" id="KW-0479">Metal-binding</keyword>
<evidence type="ECO:0000313" key="38">
    <source>
        <dbReference type="Proteomes" id="UP001151699"/>
    </source>
</evidence>
<evidence type="ECO:0000256" key="3">
    <source>
        <dbReference type="ARBA" id="ARBA00010136"/>
    </source>
</evidence>
<dbReference type="InterPro" id="IPR027268">
    <property type="entry name" value="Peptidase_M4/M1_CTD_sf"/>
</dbReference>
<keyword evidence="8" id="KW-0031">Aminopeptidase</keyword>
<evidence type="ECO:0000256" key="33">
    <source>
        <dbReference type="SAM" id="Phobius"/>
    </source>
</evidence>
<comment type="similarity">
    <text evidence="31">Belongs to the PI3/PI4-kinase family.</text>
</comment>
<dbReference type="Proteomes" id="UP001151699">
    <property type="component" value="Chromosome C"/>
</dbReference>
<dbReference type="InterPro" id="IPR000403">
    <property type="entry name" value="PI3/4_kinase_cat_dom"/>
</dbReference>
<evidence type="ECO:0000256" key="11">
    <source>
        <dbReference type="ARBA" id="ARBA00022670"/>
    </source>
</evidence>
<evidence type="ECO:0000256" key="24">
    <source>
        <dbReference type="ARBA" id="ARBA00023288"/>
    </source>
</evidence>
<dbReference type="Gene3D" id="1.25.50.20">
    <property type="match status" value="1"/>
</dbReference>
<keyword evidence="16" id="KW-0418">Kinase</keyword>
<dbReference type="Pfam" id="PF17900">
    <property type="entry name" value="Peptidase_M1_N"/>
    <property type="match status" value="1"/>
</dbReference>
<feature type="binding site" evidence="29">
    <location>
        <position position="1329"/>
    </location>
    <ligand>
        <name>Zn(2+)</name>
        <dbReference type="ChEBI" id="CHEBI:29105"/>
        <note>catalytic</note>
    </ligand>
</feature>
<feature type="domain" description="C2 PI3K-type" evidence="36">
    <location>
        <begin position="19"/>
        <end position="192"/>
    </location>
</feature>
<comment type="catalytic activity">
    <reaction evidence="25">
        <text>a 1,2-diacyl-sn-glycero-3-phospho-(1D-myo-inositol) + ATP = a 1,2-diacyl-sn-glycero-3-phospho-(1D-myo-inositol-3-phosphate) + ADP + H(+)</text>
        <dbReference type="Rhea" id="RHEA:12709"/>
        <dbReference type="ChEBI" id="CHEBI:15378"/>
        <dbReference type="ChEBI" id="CHEBI:30616"/>
        <dbReference type="ChEBI" id="CHEBI:57880"/>
        <dbReference type="ChEBI" id="CHEBI:58088"/>
        <dbReference type="ChEBI" id="CHEBI:456216"/>
        <dbReference type="EC" id="2.7.1.137"/>
    </reaction>
    <physiologicalReaction direction="left-to-right" evidence="25">
        <dbReference type="Rhea" id="RHEA:12710"/>
    </physiologicalReaction>
</comment>
<evidence type="ECO:0000256" key="9">
    <source>
        <dbReference type="ARBA" id="ARBA00022475"/>
    </source>
</evidence>
<evidence type="ECO:0000256" key="26">
    <source>
        <dbReference type="ARBA" id="ARBA00029930"/>
    </source>
</evidence>
<evidence type="ECO:0000256" key="2">
    <source>
        <dbReference type="ARBA" id="ARBA00004609"/>
    </source>
</evidence>
<evidence type="ECO:0000256" key="1">
    <source>
        <dbReference type="ARBA" id="ARBA00000098"/>
    </source>
</evidence>
<dbReference type="PANTHER" id="PTHR11533">
    <property type="entry name" value="PROTEASE M1 ZINC METALLOPROTEASE"/>
    <property type="match status" value="1"/>
</dbReference>
<dbReference type="PANTHER" id="PTHR11533:SF301">
    <property type="entry name" value="AMINOPEPTIDASE"/>
    <property type="match status" value="1"/>
</dbReference>
<dbReference type="PROSITE" id="PS50290">
    <property type="entry name" value="PI3_4_KINASE_3"/>
    <property type="match status" value="1"/>
</dbReference>
<dbReference type="InterPro" id="IPR011009">
    <property type="entry name" value="Kinase-like_dom_sf"/>
</dbReference>
<dbReference type="SUPFAM" id="SSF48371">
    <property type="entry name" value="ARM repeat"/>
    <property type="match status" value="1"/>
</dbReference>
<feature type="binding site" evidence="29">
    <location>
        <position position="1306"/>
    </location>
    <ligand>
        <name>Zn(2+)</name>
        <dbReference type="ChEBI" id="CHEBI:29105"/>
        <note>catalytic</note>
    </ligand>
</feature>
<feature type="region of interest" description="Disordered" evidence="32">
    <location>
        <begin position="460"/>
        <end position="484"/>
    </location>
</feature>
<dbReference type="PROSITE" id="PS51547">
    <property type="entry name" value="C2_PI3K"/>
    <property type="match status" value="1"/>
</dbReference>
<dbReference type="Pfam" id="PF11838">
    <property type="entry name" value="ERAP1_C"/>
    <property type="match status" value="1"/>
</dbReference>
<keyword evidence="18 29" id="KW-0862">Zinc</keyword>
<comment type="catalytic activity">
    <reaction evidence="1">
        <text>Release of an N-terminal amino acid, Xaa-|-Yaa- from a peptide, amide or arylamide. Xaa is preferably Ala, but may be most amino acids including Pro (slow action). When a terminal hydrophobic residue is followed by a prolyl residue, the two may be released as an intact Xaa-Pro dipeptide.</text>
        <dbReference type="EC" id="3.4.11.2"/>
    </reaction>
</comment>
<accession>A0A9Q0RUI4</accession>
<feature type="domain" description="PI3K/PI4K catalytic" evidence="34">
    <location>
        <begin position="680"/>
        <end position="946"/>
    </location>
</feature>
<dbReference type="InterPro" id="IPR036940">
    <property type="entry name" value="PI3/4_kinase_cat_sf"/>
</dbReference>
<dbReference type="Pfam" id="PF00792">
    <property type="entry name" value="PI3K_C2"/>
    <property type="match status" value="1"/>
</dbReference>
<dbReference type="InterPro" id="IPR014782">
    <property type="entry name" value="Peptidase_M1_dom"/>
</dbReference>
<keyword evidence="17" id="KW-0378">Hydrolase</keyword>
<dbReference type="InterPro" id="IPR001930">
    <property type="entry name" value="Peptidase_M1"/>
</dbReference>
<feature type="active site" description="Proton acceptor" evidence="28">
    <location>
        <position position="1307"/>
    </location>
</feature>
<dbReference type="SUPFAM" id="SSF49562">
    <property type="entry name" value="C2 domain (Calcium/lipid-binding domain, CaLB)"/>
    <property type="match status" value="1"/>
</dbReference>
<dbReference type="GO" id="GO:0043171">
    <property type="term" value="P:peptide catabolic process"/>
    <property type="evidence" value="ECO:0007669"/>
    <property type="project" value="TreeGrafter"/>
</dbReference>
<dbReference type="EMBL" id="WJQU01000004">
    <property type="protein sequence ID" value="KAJ6634675.1"/>
    <property type="molecule type" value="Genomic_DNA"/>
</dbReference>
<dbReference type="GO" id="GO:0070006">
    <property type="term" value="F:metalloaminopeptidase activity"/>
    <property type="evidence" value="ECO:0007669"/>
    <property type="project" value="TreeGrafter"/>
</dbReference>
<dbReference type="SUPFAM" id="SSF63737">
    <property type="entry name" value="Leukotriene A4 hydrolase N-terminal domain"/>
    <property type="match status" value="1"/>
</dbReference>
<evidence type="ECO:0000256" key="7">
    <source>
        <dbReference type="ARBA" id="ARBA00019787"/>
    </source>
</evidence>
<feature type="domain" description="PIK helical" evidence="35">
    <location>
        <begin position="315"/>
        <end position="593"/>
    </location>
</feature>
<keyword evidence="14" id="KW-0732">Signal</keyword>
<evidence type="ECO:0000256" key="22">
    <source>
        <dbReference type="ARBA" id="ARBA00023157"/>
    </source>
</evidence>
<dbReference type="CDD" id="cd00870">
    <property type="entry name" value="PI3Ka_III"/>
    <property type="match status" value="1"/>
</dbReference>
<evidence type="ECO:0000259" key="35">
    <source>
        <dbReference type="PROSITE" id="PS51545"/>
    </source>
</evidence>
<evidence type="ECO:0000256" key="13">
    <source>
        <dbReference type="ARBA" id="ARBA00022723"/>
    </source>
</evidence>
<dbReference type="EC" id="2.7.1.137" evidence="4"/>
<evidence type="ECO:0000256" key="29">
    <source>
        <dbReference type="PIRSR" id="PIRSR634016-3"/>
    </source>
</evidence>
<evidence type="ECO:0000256" key="18">
    <source>
        <dbReference type="ARBA" id="ARBA00022833"/>
    </source>
</evidence>
<dbReference type="InterPro" id="IPR045357">
    <property type="entry name" value="Aminopeptidase_N-like_N"/>
</dbReference>
<evidence type="ECO:0000256" key="10">
    <source>
        <dbReference type="ARBA" id="ARBA00022622"/>
    </source>
</evidence>
<evidence type="ECO:0000256" key="15">
    <source>
        <dbReference type="ARBA" id="ARBA00022741"/>
    </source>
</evidence>
<keyword evidence="12" id="KW-0808">Transferase</keyword>
<dbReference type="GO" id="GO:0005615">
    <property type="term" value="C:extracellular space"/>
    <property type="evidence" value="ECO:0007669"/>
    <property type="project" value="TreeGrafter"/>
</dbReference>
<dbReference type="InterPro" id="IPR042236">
    <property type="entry name" value="PI3K_accessory_sf"/>
</dbReference>
<evidence type="ECO:0000256" key="30">
    <source>
        <dbReference type="PIRSR" id="PIRSR634016-4"/>
    </source>
</evidence>
<dbReference type="InterPro" id="IPR035892">
    <property type="entry name" value="C2_domain_sf"/>
</dbReference>
<dbReference type="InterPro" id="IPR042097">
    <property type="entry name" value="Aminopeptidase_N-like_N_sf"/>
</dbReference>
<keyword evidence="11" id="KW-0645">Protease</keyword>
<dbReference type="FunFam" id="1.25.50.20:FF:000001">
    <property type="entry name" value="Aminopeptidase"/>
    <property type="match status" value="1"/>
</dbReference>
<keyword evidence="9" id="KW-1003">Cell membrane</keyword>
<sequence>MSQMYQVDSAFRYVYSSSLDERVQVKIVTLDGLIHKPSYEKLLEEPLLRFSGLYSEPYPSLMVRLQVYNNDESFGLPVCTSYMPFENQWTWKEWVTLPLQYSDLPRNAMLALTILDCAGAGKTSVIGGTTISLFGKNGRFRQGMFDLRVWPNVEADGNSKTTTPGKGKASGKNNQMQRFGKLYKEYCNGQIPKVEWLDRITFREIAIINDNERRQSEYIFLLIEFQNVIVNDSTYSIIYYEPDGDLKYSLMTKPKLVTVPDSEILQSAVDLVVVTCISIGIVLAVFAIFYGAQGKENLVEKKHHRLARSARSGISDRDAKPTASVRDQLNTIVHRYPPTHQLTSEQQDLLWKYRFTLKINEKALPKFVKCINWETGTEVNQALKLLSQWKPMDVEDALELLGPSFTHPAVRRYATTRLKQAPDEDIILYLLQLVQALKYENFNDIEAAYKRLAPDHEVIKSLDDNENNSTTSESMGSPSESGVANVSQIMHQSHTHSLVSTQTSSIASSNDALYSRNLAGDNNNSTSEISDISNTLMSDQSTTTCDLASFLIQRACRNPTLANYLYWYLCIECESQESVRKQDEQVKNMYDKVLKTFKRTLMMGNPELKQIKINLEKQQIFIDELVKLVKIVAKESGDRKKKTEKFQQLLSDSKEFRVNFANFETIPFPLDPEICIRGIVPQKVSLFKSALTPSKLTFLTTTNKEYLAIFKYGDDLRQDQLILQMITLMDKLLRRENLDLKLTPYRVLATSSKHGFLQYVDSITVAEVLAVDGSIQNFFRKHHPCKNGPYGISAEIMDTYIRSVAGYCVITYLLGVGDRHLDNLLLTTTGKLFHIDFGYILGRDPKPMPPPMKLSKEMVEAMGGISSEHHQEFRKQCYTAFLHLRRHANVMLNLFSLMVDASVPDIALEPDKAVKKVEENLKLALTDEEAVHYLQGLLELSIRSVMPALLNNAEMDTLTIKMKLRLWILVTTFTIISSSASSPPSKQFQEIEPFQEIIDYRLPTRVVPSNYEITITPYFDPGEKQFTFDGVVRITVRTSQQNVNEIVVHAHDLTIRENMNTLTEAKDPTAIIITNRSRNAITQKYTLTLATAMKVNIDYVLEFYYSGNMNTNMKGFYRSSYIQDGVTVWLGATQMEPTYARRVFPCFDEPHFKATFDLKIVRPKNFSISFTNTKLNSSFDIGAHEVFEEFKTTPRMSTYLLGFVVSDFRIRENTARTFSVIARTEAFTQTEYAQNIGPKILTKLEENFNYKYTNTMEKMEMVALPDFNFNAMENWGLLTYRERALLYDPDATNDVDQQGIAKMIGHEQAHMWFGNLITCEWWKYLWLNEGFARYFEYFGLSSLPETNWNLDLQFNVDSFQTALFDDSKSTTHPMTYDVGSPDEILAMFDSISYDKAASIIRMTEHIIGKDNFKRAVQQYINDNLFGISTPEKLYSAFQRYAGDTISIATFLSTWSTQAGYPLVVVERKGDGKNLLISQRRFVLRDRTHNDSTKWELHLNYALSTNRNFENTRPSFVMSRVQESIQLQLQEEVDWAIFNVQQTGFYRVNYDTETWHNIVATLKNNISHIHVLNRAQIIDDSLNLARGNYVDIKFVLSLLEYLQNEENFLPWKTALRNLDVMSSRFNATDVGVYEKFMLQLLHNVYNRLGFTSKATDSRLDIYLRMLVIQYACKFGHEECRKAAKLEFEHMETSSTYKIAANIRPTVYCTGIAEGSATEWNFLWKQFIQENVATEKMVILRALGCTTDRNLLQQYLAYIATEAIRLQDKKFAFESILSGSQRNVQIVLDYVITNSQLFVDSFGGYSKLAELLSLTTHTFTNQQQINELETFFNTKLTEFGESAPILQKAIDNAKSDLRWAQENLHDAFEHMREVAGSASVAVASFVLTLVAIFIITW</sequence>
<dbReference type="SUPFAM" id="SSF55486">
    <property type="entry name" value="Metalloproteases ('zincins'), catalytic domain"/>
    <property type="match status" value="1"/>
</dbReference>
<keyword evidence="15" id="KW-0547">Nucleotide-binding</keyword>